<accession>A0A517ZUS7</accession>
<dbReference type="AlphaFoldDB" id="A0A517ZUS7"/>
<name>A0A517ZUS7_9PLAN</name>
<protein>
    <submittedName>
        <fullName evidence="1">Flagellin N-methylase</fullName>
    </submittedName>
</protein>
<dbReference type="GO" id="GO:0032259">
    <property type="term" value="P:methylation"/>
    <property type="evidence" value="ECO:0007669"/>
    <property type="project" value="UniProtKB-KW"/>
</dbReference>
<dbReference type="KEGG" id="sdyn:Mal52_47590"/>
<keyword evidence="1" id="KW-0969">Cilium</keyword>
<keyword evidence="1" id="KW-0966">Cell projection</keyword>
<evidence type="ECO:0000313" key="2">
    <source>
        <dbReference type="Proteomes" id="UP000319383"/>
    </source>
</evidence>
<keyword evidence="1" id="KW-0808">Transferase</keyword>
<keyword evidence="1" id="KW-0489">Methyltransferase</keyword>
<proteinExistence type="predicted"/>
<dbReference type="InterPro" id="IPR005358">
    <property type="entry name" value="Puta_zinc/iron-chelating_dom"/>
</dbReference>
<keyword evidence="1" id="KW-0282">Flagellum</keyword>
<keyword evidence="2" id="KW-1185">Reference proteome</keyword>
<dbReference type="EMBL" id="CP036276">
    <property type="protein sequence ID" value="QDU46241.1"/>
    <property type="molecule type" value="Genomic_DNA"/>
</dbReference>
<gene>
    <name evidence="1" type="ORF">Mal52_47590</name>
</gene>
<dbReference type="Proteomes" id="UP000319383">
    <property type="component" value="Chromosome"/>
</dbReference>
<organism evidence="1 2">
    <name type="scientific">Symmachiella dynata</name>
    <dbReference type="NCBI Taxonomy" id="2527995"/>
    <lineage>
        <taxon>Bacteria</taxon>
        <taxon>Pseudomonadati</taxon>
        <taxon>Planctomycetota</taxon>
        <taxon>Planctomycetia</taxon>
        <taxon>Planctomycetales</taxon>
        <taxon>Planctomycetaceae</taxon>
        <taxon>Symmachiella</taxon>
    </lineage>
</organism>
<dbReference type="Pfam" id="PF03692">
    <property type="entry name" value="CxxCxxCC"/>
    <property type="match status" value="1"/>
</dbReference>
<evidence type="ECO:0000313" key="1">
    <source>
        <dbReference type="EMBL" id="QDU46241.1"/>
    </source>
</evidence>
<dbReference type="GO" id="GO:0008168">
    <property type="term" value="F:methyltransferase activity"/>
    <property type="evidence" value="ECO:0007669"/>
    <property type="project" value="UniProtKB-KW"/>
</dbReference>
<sequence>MPVAQVQRKDLKPDEVLCSYCTAKCCRYFALPIDKPKTWEDFDGIRWYMTHGRISIFVDEGTWYLMVHADCKYLRDDHMCGIYEDRPAICRSYTTDDCEYDNDSVYDKFFESPEQIWEYAEAVLPPRKKKKPYSPTMTVELPLLSGV</sequence>
<reference evidence="1 2" key="1">
    <citation type="submission" date="2019-02" db="EMBL/GenBank/DDBJ databases">
        <title>Deep-cultivation of Planctomycetes and their phenomic and genomic characterization uncovers novel biology.</title>
        <authorList>
            <person name="Wiegand S."/>
            <person name="Jogler M."/>
            <person name="Boedeker C."/>
            <person name="Pinto D."/>
            <person name="Vollmers J."/>
            <person name="Rivas-Marin E."/>
            <person name="Kohn T."/>
            <person name="Peeters S.H."/>
            <person name="Heuer A."/>
            <person name="Rast P."/>
            <person name="Oberbeckmann S."/>
            <person name="Bunk B."/>
            <person name="Jeske O."/>
            <person name="Meyerdierks A."/>
            <person name="Storesund J.E."/>
            <person name="Kallscheuer N."/>
            <person name="Luecker S."/>
            <person name="Lage O.M."/>
            <person name="Pohl T."/>
            <person name="Merkel B.J."/>
            <person name="Hornburger P."/>
            <person name="Mueller R.-W."/>
            <person name="Bruemmer F."/>
            <person name="Labrenz M."/>
            <person name="Spormann A.M."/>
            <person name="Op den Camp H."/>
            <person name="Overmann J."/>
            <person name="Amann R."/>
            <person name="Jetten M.S.M."/>
            <person name="Mascher T."/>
            <person name="Medema M.H."/>
            <person name="Devos D.P."/>
            <person name="Kaster A.-K."/>
            <person name="Ovreas L."/>
            <person name="Rohde M."/>
            <person name="Galperin M.Y."/>
            <person name="Jogler C."/>
        </authorList>
    </citation>
    <scope>NUCLEOTIDE SEQUENCE [LARGE SCALE GENOMIC DNA]</scope>
    <source>
        <strain evidence="1 2">Mal52</strain>
    </source>
</reference>
<dbReference type="RefSeq" id="WP_145378776.1">
    <property type="nucleotide sequence ID" value="NZ_CP036276.1"/>
</dbReference>